<evidence type="ECO:0000313" key="2">
    <source>
        <dbReference type="Proteomes" id="UP000245362"/>
    </source>
</evidence>
<evidence type="ECO:0000313" key="1">
    <source>
        <dbReference type="EMBL" id="PWI34745.1"/>
    </source>
</evidence>
<proteinExistence type="predicted"/>
<dbReference type="Proteomes" id="UP000245362">
    <property type="component" value="Unassembled WGS sequence"/>
</dbReference>
<gene>
    <name evidence="1" type="ORF">DI392_00215</name>
</gene>
<reference evidence="1 2" key="1">
    <citation type="submission" date="2018-05" db="EMBL/GenBank/DDBJ databases">
        <title>Vibrio limimaris sp. nov., isolated from marine sediment.</title>
        <authorList>
            <person name="Li C.-M."/>
        </authorList>
    </citation>
    <scope>NUCLEOTIDE SEQUENCE [LARGE SCALE GENOMIC DNA]</scope>
    <source>
        <strain evidence="1 2">E4404</strain>
    </source>
</reference>
<protein>
    <submittedName>
        <fullName evidence="1">Uncharacterized protein</fullName>
    </submittedName>
</protein>
<dbReference type="EMBL" id="QFWT01000001">
    <property type="protein sequence ID" value="PWI34745.1"/>
    <property type="molecule type" value="Genomic_DNA"/>
</dbReference>
<dbReference type="AlphaFoldDB" id="A0A2U3BDA0"/>
<comment type="caution">
    <text evidence="1">The sequence shown here is derived from an EMBL/GenBank/DDBJ whole genome shotgun (WGS) entry which is preliminary data.</text>
</comment>
<organism evidence="1 2">
    <name type="scientific">Vibrio albus</name>
    <dbReference type="NCBI Taxonomy" id="2200953"/>
    <lineage>
        <taxon>Bacteria</taxon>
        <taxon>Pseudomonadati</taxon>
        <taxon>Pseudomonadota</taxon>
        <taxon>Gammaproteobacteria</taxon>
        <taxon>Vibrionales</taxon>
        <taxon>Vibrionaceae</taxon>
        <taxon>Vibrio</taxon>
    </lineage>
</organism>
<name>A0A2U3BDA0_9VIBR</name>
<keyword evidence="2" id="KW-1185">Reference proteome</keyword>
<sequence>MDFTRLKITIQTLLVGLIFGLGSLNANAFAVDENFELDGNALEEVAVTGDDWETLHSGGGSAHVFTGIVADPSPQSIHGGGDKDILDIPAWSYKDGSVPDKDDITNAYAAAYGIPSDADPLVDDLVIYFGADRFANSGDAFMGFWFFQDQIGLDNGKFVGEHKVGDVLVLVNYPQASGAVPYLAVISWDPTCSKGTKDAMPGDCAAKNLRLEAQLDDTTLDAKCNEEYTNDDACAISNLVDTASPWAYTPKAGVPNIFPYESFFEGGINLSQIVGNTCFSSFMAETRSSSSFTAQLKDFVLRDFELCGIEITKTCPTGDLNATGDAIVYNYSILVENTGFGNVFDIEVVDTTAGEQTPIGDYMFSLDVLGAGETATFTGSFETLTSEITNWASVTAAIVDGGPVALEESDDAACPGLSVPGSMYVEKDCDVLVEANDSGAYGLRVDYSGQVCNDSEIKLIDVVLTEEHDGLYDTIDIGDLAPSSCTPYSGSYIPEPTTDVAPDGVSADQVRHFSDRMDAMGYTAIYGDLVEAIQVEATCKLCPDCPDCPTE</sequence>
<dbReference type="RefSeq" id="WP_109317900.1">
    <property type="nucleotide sequence ID" value="NZ_QFWT01000001.1"/>
</dbReference>
<dbReference type="OrthoDB" id="6257262at2"/>
<accession>A0A2U3BDA0</accession>